<evidence type="ECO:0000256" key="10">
    <source>
        <dbReference type="ARBA" id="ARBA00032441"/>
    </source>
</evidence>
<keyword evidence="6" id="KW-0479">Metal-binding</keyword>
<name>A0A326RLS5_9BACT</name>
<dbReference type="InterPro" id="IPR027417">
    <property type="entry name" value="P-loop_NTPase"/>
</dbReference>
<evidence type="ECO:0000256" key="1">
    <source>
        <dbReference type="ARBA" id="ARBA00004496"/>
    </source>
</evidence>
<dbReference type="InterPro" id="IPR003442">
    <property type="entry name" value="T6A_TsaE"/>
</dbReference>
<keyword evidence="12" id="KW-1185">Reference proteome</keyword>
<dbReference type="PANTHER" id="PTHR33540">
    <property type="entry name" value="TRNA THREONYLCARBAMOYLADENOSINE BIOSYNTHESIS PROTEIN TSAE"/>
    <property type="match status" value="1"/>
</dbReference>
<sequence length="143" mass="16145">MLTISYQLEDIDQVAQKVIGAAADQKIWVFKGQMGAGKTTLIKTIAKAMSVVDPVSSPTFGIVNEYQTEEGEQIFHFDFYRLEDPKEALDIGIEEYFYSGKICWLEWAERVAQFLPDDFFLISIDSTSATGRTLTLQHSQNAH</sequence>
<protein>
    <recommendedName>
        <fullName evidence="3">tRNA threonylcarbamoyladenosine biosynthesis protein TsaE</fullName>
    </recommendedName>
    <alternativeName>
        <fullName evidence="10">t(6)A37 threonylcarbamoyladenosine biosynthesis protein TsaE</fullName>
    </alternativeName>
</protein>
<evidence type="ECO:0000256" key="5">
    <source>
        <dbReference type="ARBA" id="ARBA00022694"/>
    </source>
</evidence>
<keyword evidence="5" id="KW-0819">tRNA processing</keyword>
<dbReference type="Proteomes" id="UP000248917">
    <property type="component" value="Unassembled WGS sequence"/>
</dbReference>
<dbReference type="CDD" id="cd00882">
    <property type="entry name" value="Ras_like_GTPase"/>
    <property type="match status" value="1"/>
</dbReference>
<dbReference type="GO" id="GO:0046872">
    <property type="term" value="F:metal ion binding"/>
    <property type="evidence" value="ECO:0007669"/>
    <property type="project" value="UniProtKB-KW"/>
</dbReference>
<dbReference type="PANTHER" id="PTHR33540:SF2">
    <property type="entry name" value="TRNA THREONYLCARBAMOYLADENOSINE BIOSYNTHESIS PROTEIN TSAE"/>
    <property type="match status" value="1"/>
</dbReference>
<evidence type="ECO:0000256" key="7">
    <source>
        <dbReference type="ARBA" id="ARBA00022741"/>
    </source>
</evidence>
<dbReference type="OrthoDB" id="9815896at2"/>
<keyword evidence="9" id="KW-0460">Magnesium</keyword>
<evidence type="ECO:0000256" key="8">
    <source>
        <dbReference type="ARBA" id="ARBA00022840"/>
    </source>
</evidence>
<keyword evidence="4" id="KW-0963">Cytoplasm</keyword>
<evidence type="ECO:0000256" key="2">
    <source>
        <dbReference type="ARBA" id="ARBA00007599"/>
    </source>
</evidence>
<comment type="subcellular location">
    <subcellularLocation>
        <location evidence="1">Cytoplasm</location>
    </subcellularLocation>
</comment>
<comment type="caution">
    <text evidence="11">The sequence shown here is derived from an EMBL/GenBank/DDBJ whole genome shotgun (WGS) entry which is preliminary data.</text>
</comment>
<dbReference type="GO" id="GO:0002949">
    <property type="term" value="P:tRNA threonylcarbamoyladenosine modification"/>
    <property type="evidence" value="ECO:0007669"/>
    <property type="project" value="InterPro"/>
</dbReference>
<dbReference type="Gene3D" id="3.40.50.300">
    <property type="entry name" value="P-loop containing nucleotide triphosphate hydrolases"/>
    <property type="match status" value="1"/>
</dbReference>
<evidence type="ECO:0000256" key="4">
    <source>
        <dbReference type="ARBA" id="ARBA00022490"/>
    </source>
</evidence>
<evidence type="ECO:0000256" key="3">
    <source>
        <dbReference type="ARBA" id="ARBA00019010"/>
    </source>
</evidence>
<dbReference type="NCBIfam" id="TIGR00150">
    <property type="entry name" value="T6A_YjeE"/>
    <property type="match status" value="1"/>
</dbReference>
<dbReference type="GO" id="GO:0005737">
    <property type="term" value="C:cytoplasm"/>
    <property type="evidence" value="ECO:0007669"/>
    <property type="project" value="UniProtKB-SubCell"/>
</dbReference>
<evidence type="ECO:0000256" key="6">
    <source>
        <dbReference type="ARBA" id="ARBA00022723"/>
    </source>
</evidence>
<gene>
    <name evidence="11" type="ORF">CLV31_11393</name>
</gene>
<dbReference type="GO" id="GO:0005524">
    <property type="term" value="F:ATP binding"/>
    <property type="evidence" value="ECO:0007669"/>
    <property type="project" value="UniProtKB-KW"/>
</dbReference>
<comment type="similarity">
    <text evidence="2">Belongs to the TsaE family.</text>
</comment>
<dbReference type="AlphaFoldDB" id="A0A326RLS5"/>
<reference evidence="11 12" key="1">
    <citation type="submission" date="2018-06" db="EMBL/GenBank/DDBJ databases">
        <title>Genomic Encyclopedia of Archaeal and Bacterial Type Strains, Phase II (KMG-II): from individual species to whole genera.</title>
        <authorList>
            <person name="Goeker M."/>
        </authorList>
    </citation>
    <scope>NUCLEOTIDE SEQUENCE [LARGE SCALE GENOMIC DNA]</scope>
    <source>
        <strain evidence="11 12">T4</strain>
    </source>
</reference>
<organism evidence="11 12">
    <name type="scientific">Algoriphagus aquaeductus</name>
    <dbReference type="NCBI Taxonomy" id="475299"/>
    <lineage>
        <taxon>Bacteria</taxon>
        <taxon>Pseudomonadati</taxon>
        <taxon>Bacteroidota</taxon>
        <taxon>Cytophagia</taxon>
        <taxon>Cytophagales</taxon>
        <taxon>Cyclobacteriaceae</taxon>
        <taxon>Algoriphagus</taxon>
    </lineage>
</organism>
<keyword evidence="7" id="KW-0547">Nucleotide-binding</keyword>
<evidence type="ECO:0000313" key="11">
    <source>
        <dbReference type="EMBL" id="PZV79777.1"/>
    </source>
</evidence>
<proteinExistence type="inferred from homology"/>
<dbReference type="RefSeq" id="WP_111394042.1">
    <property type="nucleotide sequence ID" value="NZ_QKTX01000013.1"/>
</dbReference>
<dbReference type="EMBL" id="QKTX01000013">
    <property type="protein sequence ID" value="PZV79777.1"/>
    <property type="molecule type" value="Genomic_DNA"/>
</dbReference>
<dbReference type="SUPFAM" id="SSF52540">
    <property type="entry name" value="P-loop containing nucleoside triphosphate hydrolases"/>
    <property type="match status" value="1"/>
</dbReference>
<dbReference type="Pfam" id="PF02367">
    <property type="entry name" value="TsaE"/>
    <property type="match status" value="1"/>
</dbReference>
<evidence type="ECO:0000256" key="9">
    <source>
        <dbReference type="ARBA" id="ARBA00022842"/>
    </source>
</evidence>
<accession>A0A326RLS5</accession>
<evidence type="ECO:0000313" key="12">
    <source>
        <dbReference type="Proteomes" id="UP000248917"/>
    </source>
</evidence>
<keyword evidence="8" id="KW-0067">ATP-binding</keyword>